<reference evidence="1" key="1">
    <citation type="journal article" date="2023" name="G3 (Bethesda)">
        <title>A reference genome for the long-term kleptoplast-retaining sea slug Elysia crispata morphotype clarki.</title>
        <authorList>
            <person name="Eastman K.E."/>
            <person name="Pendleton A.L."/>
            <person name="Shaikh M.A."/>
            <person name="Suttiyut T."/>
            <person name="Ogas R."/>
            <person name="Tomko P."/>
            <person name="Gavelis G."/>
            <person name="Widhalm J.R."/>
            <person name="Wisecaver J.H."/>
        </authorList>
    </citation>
    <scope>NUCLEOTIDE SEQUENCE</scope>
    <source>
        <strain evidence="1">ECLA1</strain>
    </source>
</reference>
<name>A0AAE1CJL6_9GAST</name>
<dbReference type="Proteomes" id="UP001283361">
    <property type="component" value="Unassembled WGS sequence"/>
</dbReference>
<comment type="caution">
    <text evidence="1">The sequence shown here is derived from an EMBL/GenBank/DDBJ whole genome shotgun (WGS) entry which is preliminary data.</text>
</comment>
<proteinExistence type="predicted"/>
<sequence length="86" mass="9612">MLHTRHTMDKESPALRRGNTSHKIVRLSFLLSQTSSHVWTMGAVTLFQRGCPISSRVCVLKGEICMGRAGHSNEQYVTPNTQSLTK</sequence>
<gene>
    <name evidence="1" type="ORF">RRG08_029608</name>
</gene>
<accession>A0AAE1CJL6</accession>
<dbReference type="EMBL" id="JAWDGP010007897">
    <property type="protein sequence ID" value="KAK3701135.1"/>
    <property type="molecule type" value="Genomic_DNA"/>
</dbReference>
<organism evidence="1 2">
    <name type="scientific">Elysia crispata</name>
    <name type="common">lettuce slug</name>
    <dbReference type="NCBI Taxonomy" id="231223"/>
    <lineage>
        <taxon>Eukaryota</taxon>
        <taxon>Metazoa</taxon>
        <taxon>Spiralia</taxon>
        <taxon>Lophotrochozoa</taxon>
        <taxon>Mollusca</taxon>
        <taxon>Gastropoda</taxon>
        <taxon>Heterobranchia</taxon>
        <taxon>Euthyneura</taxon>
        <taxon>Panpulmonata</taxon>
        <taxon>Sacoglossa</taxon>
        <taxon>Placobranchoidea</taxon>
        <taxon>Plakobranchidae</taxon>
        <taxon>Elysia</taxon>
    </lineage>
</organism>
<protein>
    <submittedName>
        <fullName evidence="1">Uncharacterized protein</fullName>
    </submittedName>
</protein>
<evidence type="ECO:0000313" key="2">
    <source>
        <dbReference type="Proteomes" id="UP001283361"/>
    </source>
</evidence>
<evidence type="ECO:0000313" key="1">
    <source>
        <dbReference type="EMBL" id="KAK3701135.1"/>
    </source>
</evidence>
<keyword evidence="2" id="KW-1185">Reference proteome</keyword>
<dbReference type="AlphaFoldDB" id="A0AAE1CJL6"/>